<reference evidence="1" key="1">
    <citation type="submission" date="2024-01" db="EMBL/GenBank/DDBJ databases">
        <authorList>
            <person name="Webb A."/>
        </authorList>
    </citation>
    <scope>NUCLEOTIDE SEQUENCE</scope>
    <source>
        <strain evidence="1">Pm1</strain>
    </source>
</reference>
<proteinExistence type="predicted"/>
<name>A0AAV1V2L6_9STRA</name>
<comment type="caution">
    <text evidence="1">The sequence shown here is derived from an EMBL/GenBank/DDBJ whole genome shotgun (WGS) entry which is preliminary data.</text>
</comment>
<sequence>MASRYARKSTSLRAAKRWLVDELETMEALAAPRRVHAIDTVASKQKLRALGEFFPLVAVDVRRDVLVAANYREDVAAAMLGDLTLGSVASASAQPSSPTPELLFVDLHADEDAVSELADEEDWSEVAAASNGTDAWVVIQDDWEVVDKHGDTVRTFADVLLTDSSVVTTTRAANAKPRAALLSMVKHARVAEKDGSDLALPVYELERGAKSFGARKRRLIKHRR</sequence>
<evidence type="ECO:0000313" key="1">
    <source>
        <dbReference type="EMBL" id="CAK7940756.1"/>
    </source>
</evidence>
<evidence type="ECO:0000313" key="2">
    <source>
        <dbReference type="Proteomes" id="UP001162060"/>
    </source>
</evidence>
<accession>A0AAV1V2L6</accession>
<organism evidence="1 2">
    <name type="scientific">Peronospora matthiolae</name>
    <dbReference type="NCBI Taxonomy" id="2874970"/>
    <lineage>
        <taxon>Eukaryota</taxon>
        <taxon>Sar</taxon>
        <taxon>Stramenopiles</taxon>
        <taxon>Oomycota</taxon>
        <taxon>Peronosporomycetes</taxon>
        <taxon>Peronosporales</taxon>
        <taxon>Peronosporaceae</taxon>
        <taxon>Peronospora</taxon>
    </lineage>
</organism>
<dbReference type="AlphaFoldDB" id="A0AAV1V2L6"/>
<dbReference type="EMBL" id="CAKLBY020000259">
    <property type="protein sequence ID" value="CAK7940756.1"/>
    <property type="molecule type" value="Genomic_DNA"/>
</dbReference>
<gene>
    <name evidence="1" type="ORF">PM001_LOCUS25906</name>
</gene>
<dbReference type="Proteomes" id="UP001162060">
    <property type="component" value="Unassembled WGS sequence"/>
</dbReference>
<protein>
    <submittedName>
        <fullName evidence="1">Uncharacterized protein</fullName>
    </submittedName>
</protein>